<evidence type="ECO:0000313" key="3">
    <source>
        <dbReference type="EMBL" id="PYI23500.1"/>
    </source>
</evidence>
<keyword evidence="2" id="KW-0812">Transmembrane</keyword>
<proteinExistence type="predicted"/>
<reference evidence="3 4" key="1">
    <citation type="submission" date="2018-02" db="EMBL/GenBank/DDBJ databases">
        <title>The genomes of Aspergillus section Nigri reveals drivers in fungal speciation.</title>
        <authorList>
            <consortium name="DOE Joint Genome Institute"/>
            <person name="Vesth T.C."/>
            <person name="Nybo J."/>
            <person name="Theobald S."/>
            <person name="Brandl J."/>
            <person name="Frisvad J.C."/>
            <person name="Nielsen K.F."/>
            <person name="Lyhne E.K."/>
            <person name="Kogle M.E."/>
            <person name="Kuo A."/>
            <person name="Riley R."/>
            <person name="Clum A."/>
            <person name="Nolan M."/>
            <person name="Lipzen A."/>
            <person name="Salamov A."/>
            <person name="Henrissat B."/>
            <person name="Wiebenga A."/>
            <person name="De vries R.P."/>
            <person name="Grigoriev I.V."/>
            <person name="Mortensen U.H."/>
            <person name="Andersen M.R."/>
            <person name="Baker S.E."/>
        </authorList>
    </citation>
    <scope>NUCLEOTIDE SEQUENCE [LARGE SCALE GENOMIC DNA]</scope>
    <source>
        <strain evidence="3 4">CBS 115571</strain>
    </source>
</reference>
<accession>A0A2V5I4Q8</accession>
<sequence length="68" mass="7345">MTRWKPVPATHADSPTIASPSAPELEDRSADQFLMLGFSAAFAAGVAMTLHEISVHPTLPSPRFPRVM</sequence>
<feature type="transmembrane region" description="Helical" evidence="2">
    <location>
        <begin position="33"/>
        <end position="53"/>
    </location>
</feature>
<evidence type="ECO:0000256" key="2">
    <source>
        <dbReference type="SAM" id="Phobius"/>
    </source>
</evidence>
<evidence type="ECO:0000256" key="1">
    <source>
        <dbReference type="SAM" id="MobiDB-lite"/>
    </source>
</evidence>
<keyword evidence="2" id="KW-0472">Membrane</keyword>
<protein>
    <submittedName>
        <fullName evidence="3">Uncharacterized protein</fullName>
    </submittedName>
</protein>
<feature type="region of interest" description="Disordered" evidence="1">
    <location>
        <begin position="1"/>
        <end position="24"/>
    </location>
</feature>
<gene>
    <name evidence="3" type="ORF">BO99DRAFT_399023</name>
</gene>
<organism evidence="3 4">
    <name type="scientific">Aspergillus violaceofuscus (strain CBS 115571)</name>
    <dbReference type="NCBI Taxonomy" id="1450538"/>
    <lineage>
        <taxon>Eukaryota</taxon>
        <taxon>Fungi</taxon>
        <taxon>Dikarya</taxon>
        <taxon>Ascomycota</taxon>
        <taxon>Pezizomycotina</taxon>
        <taxon>Eurotiomycetes</taxon>
        <taxon>Eurotiomycetidae</taxon>
        <taxon>Eurotiales</taxon>
        <taxon>Aspergillaceae</taxon>
        <taxon>Aspergillus</taxon>
    </lineage>
</organism>
<dbReference type="EMBL" id="KZ825105">
    <property type="protein sequence ID" value="PYI23500.1"/>
    <property type="molecule type" value="Genomic_DNA"/>
</dbReference>
<name>A0A2V5I4Q8_ASPV1</name>
<evidence type="ECO:0000313" key="4">
    <source>
        <dbReference type="Proteomes" id="UP000249829"/>
    </source>
</evidence>
<keyword evidence="4" id="KW-1185">Reference proteome</keyword>
<dbReference type="AlphaFoldDB" id="A0A2V5I4Q8"/>
<keyword evidence="2" id="KW-1133">Transmembrane helix</keyword>
<dbReference type="Proteomes" id="UP000249829">
    <property type="component" value="Unassembled WGS sequence"/>
</dbReference>